<feature type="transmembrane region" description="Helical" evidence="1">
    <location>
        <begin position="128"/>
        <end position="152"/>
    </location>
</feature>
<evidence type="ECO:0000313" key="2">
    <source>
        <dbReference type="EMBL" id="BCD96819.1"/>
    </source>
</evidence>
<dbReference type="Proteomes" id="UP001320119">
    <property type="component" value="Chromosome"/>
</dbReference>
<evidence type="ECO:0000256" key="1">
    <source>
        <dbReference type="SAM" id="Phobius"/>
    </source>
</evidence>
<gene>
    <name evidence="2" type="ORF">MARGE09_P1019</name>
</gene>
<keyword evidence="1" id="KW-0812">Transmembrane</keyword>
<evidence type="ECO:0000313" key="3">
    <source>
        <dbReference type="Proteomes" id="UP001320119"/>
    </source>
</evidence>
<proteinExistence type="predicted"/>
<keyword evidence="1" id="KW-0472">Membrane</keyword>
<dbReference type="EMBL" id="AP023086">
    <property type="protein sequence ID" value="BCD96819.1"/>
    <property type="molecule type" value="Genomic_DNA"/>
</dbReference>
<keyword evidence="3" id="KW-1185">Reference proteome</keyword>
<feature type="transmembrane region" description="Helical" evidence="1">
    <location>
        <begin position="81"/>
        <end position="99"/>
    </location>
</feature>
<accession>A0AAN1WFT7</accession>
<feature type="transmembrane region" description="Helical" evidence="1">
    <location>
        <begin position="36"/>
        <end position="53"/>
    </location>
</feature>
<keyword evidence="1" id="KW-1133">Transmembrane helix</keyword>
<evidence type="ECO:0008006" key="4">
    <source>
        <dbReference type="Google" id="ProtNLM"/>
    </source>
</evidence>
<protein>
    <recommendedName>
        <fullName evidence="4">Ketosynthase</fullName>
    </recommendedName>
</protein>
<organism evidence="2 3">
    <name type="scientific">Marinagarivorans cellulosilyticus</name>
    <dbReference type="NCBI Taxonomy" id="2721545"/>
    <lineage>
        <taxon>Bacteria</taxon>
        <taxon>Pseudomonadati</taxon>
        <taxon>Pseudomonadota</taxon>
        <taxon>Gammaproteobacteria</taxon>
        <taxon>Cellvibrionales</taxon>
        <taxon>Cellvibrionaceae</taxon>
        <taxon>Marinagarivorans</taxon>
    </lineage>
</organism>
<dbReference type="RefSeq" id="WP_236986302.1">
    <property type="nucleotide sequence ID" value="NZ_AP023086.1"/>
</dbReference>
<name>A0AAN1WFT7_9GAMM</name>
<feature type="transmembrane region" description="Helical" evidence="1">
    <location>
        <begin position="60"/>
        <end position="75"/>
    </location>
</feature>
<dbReference type="AlphaFoldDB" id="A0AAN1WFT7"/>
<feature type="transmembrane region" description="Helical" evidence="1">
    <location>
        <begin position="158"/>
        <end position="181"/>
    </location>
</feature>
<reference evidence="2 3" key="1">
    <citation type="journal article" date="2022" name="IScience">
        <title>An ultrasensitive nanofiber-based assay for enzymatic hydrolysis and deep-sea microbial degradation of cellulose.</title>
        <authorList>
            <person name="Tsudome M."/>
            <person name="Tachioka M."/>
            <person name="Miyazaki M."/>
            <person name="Uchimura K."/>
            <person name="Tsuda M."/>
            <person name="Takaki Y."/>
            <person name="Deguchi S."/>
        </authorList>
    </citation>
    <scope>NUCLEOTIDE SEQUENCE [LARGE SCALE GENOMIC DNA]</scope>
    <source>
        <strain evidence="2 3">GE09</strain>
    </source>
</reference>
<dbReference type="KEGG" id="marq:MARGE09_P1019"/>
<sequence length="208" mass="23412">MTNFNIKPSVIATILLIAMYPALTHSAYLFEIPALRFAAILGVLTGVFLSNLLRPSIKAWAIYTCANVGLILLAIKQSDIYLTYIPPIAIPLSLLIIFGKTLMPGKEALITAIGEASRGPLSLAMRRYTYGLTAAWCALFITMAALPTLFLLTDKQALWFWFTNVFNYLIVGFLFIGEFYLRKKIFPNHNHPGFLEYLKIIYLANIRR</sequence>